<feature type="transmembrane region" description="Helical" evidence="7">
    <location>
        <begin position="210"/>
        <end position="233"/>
    </location>
</feature>
<keyword evidence="6 7" id="KW-0472">Membrane</keyword>
<evidence type="ECO:0000313" key="10">
    <source>
        <dbReference type="Proteomes" id="UP000289856"/>
    </source>
</evidence>
<dbReference type="PANTHER" id="PTHR30193:SF1">
    <property type="entry name" value="ABC TRANSPORTER PERMEASE PROTEIN YESP-RELATED"/>
    <property type="match status" value="1"/>
</dbReference>
<dbReference type="PANTHER" id="PTHR30193">
    <property type="entry name" value="ABC TRANSPORTER PERMEASE PROTEIN"/>
    <property type="match status" value="1"/>
</dbReference>
<keyword evidence="3" id="KW-1003">Cell membrane</keyword>
<dbReference type="CDD" id="cd06261">
    <property type="entry name" value="TM_PBP2"/>
    <property type="match status" value="1"/>
</dbReference>
<evidence type="ECO:0000256" key="7">
    <source>
        <dbReference type="RuleBase" id="RU363032"/>
    </source>
</evidence>
<feature type="transmembrane region" description="Helical" evidence="7">
    <location>
        <begin position="270"/>
        <end position="293"/>
    </location>
</feature>
<dbReference type="Gene3D" id="1.10.3720.10">
    <property type="entry name" value="MetI-like"/>
    <property type="match status" value="1"/>
</dbReference>
<dbReference type="EMBL" id="AP019400">
    <property type="protein sequence ID" value="BBI31585.1"/>
    <property type="molecule type" value="Genomic_DNA"/>
</dbReference>
<comment type="similarity">
    <text evidence="7">Belongs to the binding-protein-dependent transport system permease family.</text>
</comment>
<dbReference type="Proteomes" id="UP000289856">
    <property type="component" value="Chromosome"/>
</dbReference>
<gene>
    <name evidence="9" type="ORF">KCTCHS21_09840</name>
</gene>
<dbReference type="InterPro" id="IPR035906">
    <property type="entry name" value="MetI-like_sf"/>
</dbReference>
<dbReference type="SUPFAM" id="SSF160964">
    <property type="entry name" value="MalF N-terminal region-like"/>
    <property type="match status" value="1"/>
</dbReference>
<dbReference type="RefSeq" id="WP_130605496.1">
    <property type="nucleotide sequence ID" value="NZ_AP019400.1"/>
</dbReference>
<name>A0A3T1D0Q5_9BACL</name>
<evidence type="ECO:0000256" key="1">
    <source>
        <dbReference type="ARBA" id="ARBA00004651"/>
    </source>
</evidence>
<evidence type="ECO:0000256" key="5">
    <source>
        <dbReference type="ARBA" id="ARBA00022989"/>
    </source>
</evidence>
<feature type="transmembrane region" description="Helical" evidence="7">
    <location>
        <begin position="16"/>
        <end position="40"/>
    </location>
</feature>
<feature type="transmembrane region" description="Helical" evidence="7">
    <location>
        <begin position="160"/>
        <end position="181"/>
    </location>
</feature>
<evidence type="ECO:0000313" key="9">
    <source>
        <dbReference type="EMBL" id="BBI31585.1"/>
    </source>
</evidence>
<proteinExistence type="inferred from homology"/>
<dbReference type="PROSITE" id="PS50928">
    <property type="entry name" value="ABC_TM1"/>
    <property type="match status" value="1"/>
</dbReference>
<accession>A0A3T1D0Q5</accession>
<dbReference type="OrthoDB" id="2544946at2"/>
<evidence type="ECO:0000256" key="2">
    <source>
        <dbReference type="ARBA" id="ARBA00022448"/>
    </source>
</evidence>
<dbReference type="KEGG" id="cohn:KCTCHS21_09840"/>
<protein>
    <submittedName>
        <fullName evidence="9">Sugar ABC transporter permease</fullName>
    </submittedName>
</protein>
<feature type="transmembrane region" description="Helical" evidence="7">
    <location>
        <begin position="112"/>
        <end position="132"/>
    </location>
</feature>
<sequence>MKLFRYSQRTKEQLEFYALISPWFIVFLFLTLFPLLYGLYLSFTNFTGLNIDTLRNVGFNNYRRVFADNDAVYSLTRTLLITVINVPLTTIIGFMLALMLNYKVKGVGIYSSIFYLPTILPIMVTGIIWRVIFTKDGGILNQILDFVGIAPVNWLGYDNISISLLILLAWGSGGGLLIYLAGLKGISQELYESASIDGAKPFQRVMNITVPLMTPVLFFNIIMSIISSLQIFIQPIVLSSNTTNLLATPLRPNYLYSIHAFQQIFAFQRYGYGLAMLWLLFVAIVLLSIIVFYSSKYWVHYEVDQG</sequence>
<dbReference type="AlphaFoldDB" id="A0A3T1D0Q5"/>
<dbReference type="SUPFAM" id="SSF161098">
    <property type="entry name" value="MetI-like"/>
    <property type="match status" value="1"/>
</dbReference>
<dbReference type="GO" id="GO:0005886">
    <property type="term" value="C:plasma membrane"/>
    <property type="evidence" value="ECO:0007669"/>
    <property type="project" value="UniProtKB-SubCell"/>
</dbReference>
<keyword evidence="5 7" id="KW-1133">Transmembrane helix</keyword>
<feature type="domain" description="ABC transmembrane type-1" evidence="8">
    <location>
        <begin position="75"/>
        <end position="291"/>
    </location>
</feature>
<dbReference type="InterPro" id="IPR051393">
    <property type="entry name" value="ABC_transporter_permease"/>
</dbReference>
<keyword evidence="10" id="KW-1185">Reference proteome</keyword>
<feature type="transmembrane region" description="Helical" evidence="7">
    <location>
        <begin position="79"/>
        <end position="100"/>
    </location>
</feature>
<dbReference type="InterPro" id="IPR000515">
    <property type="entry name" value="MetI-like"/>
</dbReference>
<dbReference type="GO" id="GO:0055085">
    <property type="term" value="P:transmembrane transport"/>
    <property type="evidence" value="ECO:0007669"/>
    <property type="project" value="InterPro"/>
</dbReference>
<evidence type="ECO:0000256" key="3">
    <source>
        <dbReference type="ARBA" id="ARBA00022475"/>
    </source>
</evidence>
<comment type="subcellular location">
    <subcellularLocation>
        <location evidence="1 7">Cell membrane</location>
        <topology evidence="1 7">Multi-pass membrane protein</topology>
    </subcellularLocation>
</comment>
<keyword evidence="2 7" id="KW-0813">Transport</keyword>
<evidence type="ECO:0000259" key="8">
    <source>
        <dbReference type="PROSITE" id="PS50928"/>
    </source>
</evidence>
<dbReference type="Pfam" id="PF00528">
    <property type="entry name" value="BPD_transp_1"/>
    <property type="match status" value="1"/>
</dbReference>
<organism evidence="9 10">
    <name type="scientific">Cohnella abietis</name>
    <dbReference type="NCBI Taxonomy" id="2507935"/>
    <lineage>
        <taxon>Bacteria</taxon>
        <taxon>Bacillati</taxon>
        <taxon>Bacillota</taxon>
        <taxon>Bacilli</taxon>
        <taxon>Bacillales</taxon>
        <taxon>Paenibacillaceae</taxon>
        <taxon>Cohnella</taxon>
    </lineage>
</organism>
<evidence type="ECO:0000256" key="6">
    <source>
        <dbReference type="ARBA" id="ARBA00023136"/>
    </source>
</evidence>
<reference evidence="9 10" key="1">
    <citation type="submission" date="2019-01" db="EMBL/GenBank/DDBJ databases">
        <title>Complete genome sequence of Cohnella hallensis HS21 isolated from Korean fir (Abies koreana) rhizospheric soil.</title>
        <authorList>
            <person name="Jiang L."/>
            <person name="Kang S.W."/>
            <person name="Kim S."/>
            <person name="Jung J."/>
            <person name="Kim C.Y."/>
            <person name="Kim D.H."/>
            <person name="Kim S.W."/>
            <person name="Lee J."/>
        </authorList>
    </citation>
    <scope>NUCLEOTIDE SEQUENCE [LARGE SCALE GENOMIC DNA]</scope>
    <source>
        <strain evidence="9 10">HS21</strain>
    </source>
</reference>
<keyword evidence="4 7" id="KW-0812">Transmembrane</keyword>
<evidence type="ECO:0000256" key="4">
    <source>
        <dbReference type="ARBA" id="ARBA00022692"/>
    </source>
</evidence>